<proteinExistence type="predicted"/>
<accession>A0A8X6L4P8</accession>
<dbReference type="Proteomes" id="UP000887116">
    <property type="component" value="Unassembled WGS sequence"/>
</dbReference>
<dbReference type="EMBL" id="BMAO01014508">
    <property type="protein sequence ID" value="GFQ95406.1"/>
    <property type="molecule type" value="Genomic_DNA"/>
</dbReference>
<organism evidence="1 2">
    <name type="scientific">Trichonephila clavata</name>
    <name type="common">Joro spider</name>
    <name type="synonym">Nephila clavata</name>
    <dbReference type="NCBI Taxonomy" id="2740835"/>
    <lineage>
        <taxon>Eukaryota</taxon>
        <taxon>Metazoa</taxon>
        <taxon>Ecdysozoa</taxon>
        <taxon>Arthropoda</taxon>
        <taxon>Chelicerata</taxon>
        <taxon>Arachnida</taxon>
        <taxon>Araneae</taxon>
        <taxon>Araneomorphae</taxon>
        <taxon>Entelegynae</taxon>
        <taxon>Araneoidea</taxon>
        <taxon>Nephilidae</taxon>
        <taxon>Trichonephila</taxon>
    </lineage>
</organism>
<evidence type="ECO:0000313" key="1">
    <source>
        <dbReference type="EMBL" id="GFQ95406.1"/>
    </source>
</evidence>
<gene>
    <name evidence="1" type="ORF">TNCT_605771</name>
</gene>
<name>A0A8X6L4P8_TRICU</name>
<dbReference type="AlphaFoldDB" id="A0A8X6L4P8"/>
<reference evidence="1" key="1">
    <citation type="submission" date="2020-07" db="EMBL/GenBank/DDBJ databases">
        <title>Multicomponent nature underlies the extraordinary mechanical properties of spider dragline silk.</title>
        <authorList>
            <person name="Kono N."/>
            <person name="Nakamura H."/>
            <person name="Mori M."/>
            <person name="Yoshida Y."/>
            <person name="Ohtoshi R."/>
            <person name="Malay A.D."/>
            <person name="Moran D.A.P."/>
            <person name="Tomita M."/>
            <person name="Numata K."/>
            <person name="Arakawa K."/>
        </authorList>
    </citation>
    <scope>NUCLEOTIDE SEQUENCE</scope>
</reference>
<evidence type="ECO:0000313" key="2">
    <source>
        <dbReference type="Proteomes" id="UP000887116"/>
    </source>
</evidence>
<comment type="caution">
    <text evidence="1">The sequence shown here is derived from an EMBL/GenBank/DDBJ whole genome shotgun (WGS) entry which is preliminary data.</text>
</comment>
<keyword evidence="2" id="KW-1185">Reference proteome</keyword>
<protein>
    <submittedName>
        <fullName evidence="1">Uncharacterized protein</fullName>
    </submittedName>
</protein>
<sequence>MDVVSSENHGDEKRSRENGVRSCVNHRYRLRLTSDEIEQQTEDAEKFHEQTNQDKEACERQAVFHHQDGFEQLFVSLQQCLVEISVHVFAKCFNQQVNLPATEYDEQIHQVRQGPVDELVVDLNEKISADSCSFVW</sequence>